<protein>
    <submittedName>
        <fullName evidence="1">Uncharacterized protein</fullName>
    </submittedName>
</protein>
<accession>A0AA39L3T9</accession>
<reference evidence="1" key="1">
    <citation type="submission" date="2022-10" db="EMBL/GenBank/DDBJ databases">
        <title>Determination and structural analysis of whole genome sequence of Sarocladium strictum F4-1.</title>
        <authorList>
            <person name="Hu L."/>
            <person name="Jiang Y."/>
        </authorList>
    </citation>
    <scope>NUCLEOTIDE SEQUENCE</scope>
    <source>
        <strain evidence="1">F4-1</strain>
    </source>
</reference>
<organism evidence="1 2">
    <name type="scientific">Sarocladium strictum</name>
    <name type="common">Black bundle disease fungus</name>
    <name type="synonym">Acremonium strictum</name>
    <dbReference type="NCBI Taxonomy" id="5046"/>
    <lineage>
        <taxon>Eukaryota</taxon>
        <taxon>Fungi</taxon>
        <taxon>Dikarya</taxon>
        <taxon>Ascomycota</taxon>
        <taxon>Pezizomycotina</taxon>
        <taxon>Sordariomycetes</taxon>
        <taxon>Hypocreomycetidae</taxon>
        <taxon>Hypocreales</taxon>
        <taxon>Sarocladiaceae</taxon>
        <taxon>Sarocladium</taxon>
    </lineage>
</organism>
<comment type="caution">
    <text evidence="1">The sequence shown here is derived from an EMBL/GenBank/DDBJ whole genome shotgun (WGS) entry which is preliminary data.</text>
</comment>
<gene>
    <name evidence="1" type="ORF">NLU13_8856</name>
</gene>
<proteinExistence type="predicted"/>
<dbReference type="EMBL" id="JAPDFR010000009">
    <property type="protein sequence ID" value="KAK0382940.1"/>
    <property type="molecule type" value="Genomic_DNA"/>
</dbReference>
<keyword evidence="2" id="KW-1185">Reference proteome</keyword>
<sequence length="192" mass="21015">MRSVPRSLHYHPLSLLYPPIFTILLGPFGSKLARARLVPIEPKLPSLRVPSLLLSDSVQESFDQGVLLFLLQESALVMRKSPACHFDAVRKNLNLYVGTCLCPKGLYLDPTLTFLGRLLGLVVFSSSTATLGHRLGVPFFAASDGFYDRGSSTQRGSKRNPQGSLTAASLPAILGNVLKTPRRTWLSCRLGH</sequence>
<evidence type="ECO:0000313" key="1">
    <source>
        <dbReference type="EMBL" id="KAK0382940.1"/>
    </source>
</evidence>
<dbReference type="Proteomes" id="UP001175261">
    <property type="component" value="Unassembled WGS sequence"/>
</dbReference>
<name>A0AA39L3T9_SARSR</name>
<dbReference type="AlphaFoldDB" id="A0AA39L3T9"/>
<evidence type="ECO:0000313" key="2">
    <source>
        <dbReference type="Proteomes" id="UP001175261"/>
    </source>
</evidence>